<evidence type="ECO:0000256" key="1">
    <source>
        <dbReference type="ARBA" id="ARBA00023002"/>
    </source>
</evidence>
<evidence type="ECO:0000313" key="4">
    <source>
        <dbReference type="EMBL" id="QHN41539.1"/>
    </source>
</evidence>
<keyword evidence="1" id="KW-0560">Oxidoreductase</keyword>
<feature type="domain" description="Acyl-CoA dehydrogenase/oxidase N-terminal" evidence="2">
    <location>
        <begin position="30"/>
        <end position="101"/>
    </location>
</feature>
<evidence type="ECO:0000259" key="3">
    <source>
        <dbReference type="Pfam" id="PF08028"/>
    </source>
</evidence>
<organism evidence="4">
    <name type="scientific">Gordonia amarae</name>
    <dbReference type="NCBI Taxonomy" id="36821"/>
    <lineage>
        <taxon>Bacteria</taxon>
        <taxon>Bacillati</taxon>
        <taxon>Actinomycetota</taxon>
        <taxon>Actinomycetes</taxon>
        <taxon>Mycobacteriales</taxon>
        <taxon>Gordoniaceae</taxon>
        <taxon>Gordonia</taxon>
    </lineage>
</organism>
<dbReference type="InterPro" id="IPR013107">
    <property type="entry name" value="Acyl-CoA_DH_C"/>
</dbReference>
<dbReference type="Gene3D" id="2.40.110.10">
    <property type="entry name" value="Butyryl-CoA Dehydrogenase, subunit A, domain 2"/>
    <property type="match status" value="1"/>
</dbReference>
<dbReference type="InterPro" id="IPR037069">
    <property type="entry name" value="AcylCoA_DH/ox_N_sf"/>
</dbReference>
<reference evidence="4" key="1">
    <citation type="journal article" date="2021" name="Nat. Microbiol.">
        <title>Cocultivation of an ultrasmall environmental parasitic bacterium with lytic ability against bacteria associated with wastewater foams.</title>
        <authorList>
            <person name="Batinovic S."/>
            <person name="Rose J.J.A."/>
            <person name="Ratcliffe J."/>
            <person name="Seviour R.J."/>
            <person name="Petrovski S."/>
        </authorList>
    </citation>
    <scope>NUCLEOTIDE SEQUENCE</scope>
    <source>
        <strain evidence="4">CON44</strain>
    </source>
</reference>
<dbReference type="GO" id="GO:0050660">
    <property type="term" value="F:flavin adenine dinucleotide binding"/>
    <property type="evidence" value="ECO:0007669"/>
    <property type="project" value="InterPro"/>
</dbReference>
<dbReference type="AlphaFoldDB" id="A0A857KQN1"/>
<dbReference type="Gene3D" id="1.10.540.10">
    <property type="entry name" value="Acyl-CoA dehydrogenase/oxidase, N-terminal domain"/>
    <property type="match status" value="1"/>
</dbReference>
<dbReference type="Pfam" id="PF02771">
    <property type="entry name" value="Acyl-CoA_dh_N"/>
    <property type="match status" value="1"/>
</dbReference>
<dbReference type="RefSeq" id="WP_005183816.1">
    <property type="nucleotide sequence ID" value="NZ_CP045804.1"/>
</dbReference>
<accession>A0A857KQN1</accession>
<proteinExistence type="predicted"/>
<dbReference type="EMBL" id="CP045810">
    <property type="protein sequence ID" value="QHN41539.1"/>
    <property type="molecule type" value="Genomic_DNA"/>
</dbReference>
<feature type="domain" description="Acyl-CoA dehydrogenase C-terminal" evidence="3">
    <location>
        <begin position="247"/>
        <end position="379"/>
    </location>
</feature>
<dbReference type="InterPro" id="IPR009100">
    <property type="entry name" value="AcylCoA_DH/oxidase_NM_dom_sf"/>
</dbReference>
<dbReference type="InterPro" id="IPR013786">
    <property type="entry name" value="AcylCoA_DH/ox_N"/>
</dbReference>
<dbReference type="InterPro" id="IPR036250">
    <property type="entry name" value="AcylCo_DH-like_C"/>
</dbReference>
<sequence>MTVTTTRTERPVAAADTDPAGTDLTARATELIPLIREYAAQGTEARRVAPEVIAAIDEIGMFHAMVPTRLGGAGVCLRTAVDATSEIARGDGSTGWVAALMMMGTAFSATWSAPCQDDIFGVGARPKICGVFSPGDKPAKVPGGYRVSGQWPYASGSFAADWASITIELEDGALAMGQIPREAFTIAPTWFVAGMEGTGSDTIVVKDHFLPEYRLQRVSDMFEAEFATPYTDDAIANIPFNAAASVILVAPQLGLGRHALELTRAHLPSKPVAYSIYGEARQSPTHQVSVAKAATNLHIAELLVGQICDEIDSASVTGERLDLETKARIRNDCGTAVELVNDAIAQLLTANGAGSFADANVLNQIWRDSETGARHALVTPDIGRETYGRVLLGNLQPTIVL</sequence>
<name>A0A857KQN1_9ACTN</name>
<dbReference type="Gene3D" id="1.20.140.10">
    <property type="entry name" value="Butyryl-CoA Dehydrogenase, subunit A, domain 3"/>
    <property type="match status" value="1"/>
</dbReference>
<gene>
    <name evidence="4" type="ORF">GII30_22380</name>
</gene>
<dbReference type="InterPro" id="IPR046373">
    <property type="entry name" value="Acyl-CoA_Oxase/DH_mid-dom_sf"/>
</dbReference>
<evidence type="ECO:0000259" key="2">
    <source>
        <dbReference type="Pfam" id="PF02771"/>
    </source>
</evidence>
<dbReference type="SUPFAM" id="SSF47203">
    <property type="entry name" value="Acyl-CoA dehydrogenase C-terminal domain-like"/>
    <property type="match status" value="1"/>
</dbReference>
<dbReference type="GO" id="GO:0016627">
    <property type="term" value="F:oxidoreductase activity, acting on the CH-CH group of donors"/>
    <property type="evidence" value="ECO:0007669"/>
    <property type="project" value="InterPro"/>
</dbReference>
<dbReference type="SUPFAM" id="SSF56645">
    <property type="entry name" value="Acyl-CoA dehydrogenase NM domain-like"/>
    <property type="match status" value="1"/>
</dbReference>
<dbReference type="PIRSF" id="PIRSF016578">
    <property type="entry name" value="HsaA"/>
    <property type="match status" value="1"/>
</dbReference>
<dbReference type="Pfam" id="PF08028">
    <property type="entry name" value="Acyl-CoA_dh_2"/>
    <property type="match status" value="1"/>
</dbReference>
<protein>
    <submittedName>
        <fullName evidence="4">Oxidoreductase</fullName>
    </submittedName>
</protein>